<comment type="catalytic activity">
    <reaction evidence="1">
        <text>ATP + H2O = ADP + phosphate + H(+)</text>
        <dbReference type="Rhea" id="RHEA:13065"/>
        <dbReference type="ChEBI" id="CHEBI:15377"/>
        <dbReference type="ChEBI" id="CHEBI:15378"/>
        <dbReference type="ChEBI" id="CHEBI:30616"/>
        <dbReference type="ChEBI" id="CHEBI:43474"/>
        <dbReference type="ChEBI" id="CHEBI:456216"/>
    </reaction>
</comment>
<evidence type="ECO:0008006" key="5">
    <source>
        <dbReference type="Google" id="ProtNLM"/>
    </source>
</evidence>
<dbReference type="Pfam" id="PF00022">
    <property type="entry name" value="Actin"/>
    <property type="match status" value="2"/>
</dbReference>
<dbReference type="InterPro" id="IPR043129">
    <property type="entry name" value="ATPase_NBD"/>
</dbReference>
<name>A0AAD5M446_PYTIN</name>
<comment type="caution">
    <text evidence="3">The sequence shown here is derived from an EMBL/GenBank/DDBJ whole genome shotgun (WGS) entry which is preliminary data.</text>
</comment>
<organism evidence="3 4">
    <name type="scientific">Pythium insidiosum</name>
    <name type="common">Pythiosis disease agent</name>
    <dbReference type="NCBI Taxonomy" id="114742"/>
    <lineage>
        <taxon>Eukaryota</taxon>
        <taxon>Sar</taxon>
        <taxon>Stramenopiles</taxon>
        <taxon>Oomycota</taxon>
        <taxon>Peronosporomycetes</taxon>
        <taxon>Pythiales</taxon>
        <taxon>Pythiaceae</taxon>
        <taxon>Pythium</taxon>
    </lineage>
</organism>
<dbReference type="AlphaFoldDB" id="A0AAD5M446"/>
<proteinExistence type="inferred from homology"/>
<evidence type="ECO:0000256" key="2">
    <source>
        <dbReference type="RuleBase" id="RU000487"/>
    </source>
</evidence>
<dbReference type="EMBL" id="JAKCXM010000077">
    <property type="protein sequence ID" value="KAJ0403673.1"/>
    <property type="molecule type" value="Genomic_DNA"/>
</dbReference>
<gene>
    <name evidence="3" type="ORF">P43SY_003785</name>
</gene>
<dbReference type="Proteomes" id="UP001209570">
    <property type="component" value="Unassembled WGS sequence"/>
</dbReference>
<sequence length="317" mass="34948">MQSDKQAIVLEIGARFVKCGLSEERAPRSVQRWELAELLRSHPTVAQCREYLSPQLRRLLFDVLHVNPRHRRFLVCEDVTAPRALRVALMDVLFTHLKAASATVVPSMLMAQFATSFHTALVVDCGWGETRVLPVFKGIPLLYMLTICLDQDPIMDAADACLHAAGQVNLTIPGHLRGDVTEHLFRETHEGSIVSTVAQVIRKLPLDVRAAMTQNLLVIGGTAMLPGFCARLVEELKVTLAAEELSPGKQQQQSPVALVPLYFPRNMASWVGASVYGATDAARRHLISANEYLSTGSGCLPDWMSVAETEDESVRVK</sequence>
<dbReference type="PANTHER" id="PTHR11937">
    <property type="entry name" value="ACTIN"/>
    <property type="match status" value="1"/>
</dbReference>
<evidence type="ECO:0000313" key="3">
    <source>
        <dbReference type="EMBL" id="KAJ0403673.1"/>
    </source>
</evidence>
<protein>
    <recommendedName>
        <fullName evidence="5">Actin-related protein 10</fullName>
    </recommendedName>
</protein>
<evidence type="ECO:0000313" key="4">
    <source>
        <dbReference type="Proteomes" id="UP001209570"/>
    </source>
</evidence>
<accession>A0AAD5M446</accession>
<dbReference type="SMART" id="SM00268">
    <property type="entry name" value="ACTIN"/>
    <property type="match status" value="1"/>
</dbReference>
<comment type="similarity">
    <text evidence="2">Belongs to the actin family.</text>
</comment>
<dbReference type="Gene3D" id="3.30.420.40">
    <property type="match status" value="2"/>
</dbReference>
<keyword evidence="4" id="KW-1185">Reference proteome</keyword>
<evidence type="ECO:0000256" key="1">
    <source>
        <dbReference type="ARBA" id="ARBA00049360"/>
    </source>
</evidence>
<dbReference type="SUPFAM" id="SSF53067">
    <property type="entry name" value="Actin-like ATPase domain"/>
    <property type="match status" value="2"/>
</dbReference>
<dbReference type="InterPro" id="IPR004000">
    <property type="entry name" value="Actin"/>
</dbReference>
<reference evidence="3" key="1">
    <citation type="submission" date="2021-12" db="EMBL/GenBank/DDBJ databases">
        <title>Prjna785345.</title>
        <authorList>
            <person name="Rujirawat T."/>
            <person name="Krajaejun T."/>
        </authorList>
    </citation>
    <scope>NUCLEOTIDE SEQUENCE</scope>
    <source>
        <strain evidence="3">Pi057C3</strain>
    </source>
</reference>